<feature type="region of interest" description="Disordered" evidence="1">
    <location>
        <begin position="125"/>
        <end position="212"/>
    </location>
</feature>
<evidence type="ECO:0000313" key="3">
    <source>
        <dbReference type="Proteomes" id="UP001286456"/>
    </source>
</evidence>
<feature type="compositionally biased region" description="Basic residues" evidence="1">
    <location>
        <begin position="140"/>
        <end position="157"/>
    </location>
</feature>
<protein>
    <submittedName>
        <fullName evidence="2">Uncharacterized protein</fullName>
    </submittedName>
</protein>
<evidence type="ECO:0000256" key="1">
    <source>
        <dbReference type="SAM" id="MobiDB-lite"/>
    </source>
</evidence>
<gene>
    <name evidence="2" type="ORF">B0T19DRAFT_192836</name>
</gene>
<dbReference type="AlphaFoldDB" id="A0AAE0INX3"/>
<name>A0AAE0INX3_9PEZI</name>
<dbReference type="EMBL" id="JAUEPO010000003">
    <property type="protein sequence ID" value="KAK3328477.1"/>
    <property type="molecule type" value="Genomic_DNA"/>
</dbReference>
<reference evidence="2" key="1">
    <citation type="journal article" date="2023" name="Mol. Phylogenet. Evol.">
        <title>Genome-scale phylogeny and comparative genomics of the fungal order Sordariales.</title>
        <authorList>
            <person name="Hensen N."/>
            <person name="Bonometti L."/>
            <person name="Westerberg I."/>
            <person name="Brannstrom I.O."/>
            <person name="Guillou S."/>
            <person name="Cros-Aarteil S."/>
            <person name="Calhoun S."/>
            <person name="Haridas S."/>
            <person name="Kuo A."/>
            <person name="Mondo S."/>
            <person name="Pangilinan J."/>
            <person name="Riley R."/>
            <person name="LaButti K."/>
            <person name="Andreopoulos B."/>
            <person name="Lipzen A."/>
            <person name="Chen C."/>
            <person name="Yan M."/>
            <person name="Daum C."/>
            <person name="Ng V."/>
            <person name="Clum A."/>
            <person name="Steindorff A."/>
            <person name="Ohm R.A."/>
            <person name="Martin F."/>
            <person name="Silar P."/>
            <person name="Natvig D.O."/>
            <person name="Lalanne C."/>
            <person name="Gautier V."/>
            <person name="Ament-Velasquez S.L."/>
            <person name="Kruys A."/>
            <person name="Hutchinson M.I."/>
            <person name="Powell A.J."/>
            <person name="Barry K."/>
            <person name="Miller A.N."/>
            <person name="Grigoriev I.V."/>
            <person name="Debuchy R."/>
            <person name="Gladieux P."/>
            <person name="Hiltunen Thoren M."/>
            <person name="Johannesson H."/>
        </authorList>
    </citation>
    <scope>NUCLEOTIDE SEQUENCE</scope>
    <source>
        <strain evidence="2">SMH4131-1</strain>
    </source>
</reference>
<accession>A0AAE0INX3</accession>
<proteinExistence type="predicted"/>
<keyword evidence="3" id="KW-1185">Reference proteome</keyword>
<organism evidence="2 3">
    <name type="scientific">Cercophora scortea</name>
    <dbReference type="NCBI Taxonomy" id="314031"/>
    <lineage>
        <taxon>Eukaryota</taxon>
        <taxon>Fungi</taxon>
        <taxon>Dikarya</taxon>
        <taxon>Ascomycota</taxon>
        <taxon>Pezizomycotina</taxon>
        <taxon>Sordariomycetes</taxon>
        <taxon>Sordariomycetidae</taxon>
        <taxon>Sordariales</taxon>
        <taxon>Lasiosphaeriaceae</taxon>
        <taxon>Cercophora</taxon>
    </lineage>
</organism>
<reference evidence="2" key="2">
    <citation type="submission" date="2023-06" db="EMBL/GenBank/DDBJ databases">
        <authorList>
            <consortium name="Lawrence Berkeley National Laboratory"/>
            <person name="Haridas S."/>
            <person name="Hensen N."/>
            <person name="Bonometti L."/>
            <person name="Westerberg I."/>
            <person name="Brannstrom I.O."/>
            <person name="Guillou S."/>
            <person name="Cros-Aarteil S."/>
            <person name="Calhoun S."/>
            <person name="Kuo A."/>
            <person name="Mondo S."/>
            <person name="Pangilinan J."/>
            <person name="Riley R."/>
            <person name="Labutti K."/>
            <person name="Andreopoulos B."/>
            <person name="Lipzen A."/>
            <person name="Chen C."/>
            <person name="Yanf M."/>
            <person name="Daum C."/>
            <person name="Ng V."/>
            <person name="Clum A."/>
            <person name="Steindorff A."/>
            <person name="Ohm R."/>
            <person name="Martin F."/>
            <person name="Silar P."/>
            <person name="Natvig D."/>
            <person name="Lalanne C."/>
            <person name="Gautier V."/>
            <person name="Ament-Velasquez S.L."/>
            <person name="Kruys A."/>
            <person name="Hutchinson M.I."/>
            <person name="Powell A.J."/>
            <person name="Barry K."/>
            <person name="Miller A.N."/>
            <person name="Grigoriev I.V."/>
            <person name="Debuchy R."/>
            <person name="Gladieux P."/>
            <person name="Thoren M.H."/>
            <person name="Johannesson H."/>
        </authorList>
    </citation>
    <scope>NUCLEOTIDE SEQUENCE</scope>
    <source>
        <strain evidence="2">SMH4131-1</strain>
    </source>
</reference>
<dbReference type="Proteomes" id="UP001286456">
    <property type="component" value="Unassembled WGS sequence"/>
</dbReference>
<comment type="caution">
    <text evidence="2">The sequence shown here is derived from an EMBL/GenBank/DDBJ whole genome shotgun (WGS) entry which is preliminary data.</text>
</comment>
<feature type="compositionally biased region" description="Polar residues" evidence="1">
    <location>
        <begin position="164"/>
        <end position="174"/>
    </location>
</feature>
<evidence type="ECO:0000313" key="2">
    <source>
        <dbReference type="EMBL" id="KAK3328477.1"/>
    </source>
</evidence>
<sequence>MAMSMLSRHKSPPVQTRGPPSALPTPPASCPFQPGEMPEGFPTISASDYTTTSRISYLSTHTSDSFIPCIIRSSTHTNAHAHTHTLDKVPLFAGLLPNVGHWLQCLWISFGPSPLKCIARTRSCAEDGVPGHPRVTQGSKRSKVRSRRRDATHRHRNLRDLGRQNHTTHASRQTAADGGRHLASGRSFTEVELDGGPRLSGEPTNRPAYRAGPTCVLGLDRCSYGPVGAG</sequence>
<feature type="region of interest" description="Disordered" evidence="1">
    <location>
        <begin position="1"/>
        <end position="45"/>
    </location>
</feature>